<evidence type="ECO:0000313" key="2">
    <source>
        <dbReference type="EMBL" id="MUV04847.1"/>
    </source>
</evidence>
<dbReference type="EMBL" id="WOWP01000054">
    <property type="protein sequence ID" value="MUV04847.1"/>
    <property type="molecule type" value="Genomic_DNA"/>
</dbReference>
<sequence length="170" mass="19830">MFIVQRYAHIYYIPFFPTEKKAFSECSGCNHFLHEIQFSEKYKNGLKEIKSQIKTPLWMYTGLGIIALIIIAVFISGKQNDSENAELLLSPQKGDIYEIKLPDNQYTIYKVDKVEGNTVYFFENEYMTDRLNGVEELSQKPFTTESYPVMKTDLKVMLENGEIIDIERPE</sequence>
<dbReference type="Proteomes" id="UP000433945">
    <property type="component" value="Unassembled WGS sequence"/>
</dbReference>
<dbReference type="RefSeq" id="WP_157484157.1">
    <property type="nucleotide sequence ID" value="NZ_WOWP01000054.1"/>
</dbReference>
<reference evidence="2 3" key="1">
    <citation type="submission" date="2019-12" db="EMBL/GenBank/DDBJ databases">
        <authorList>
            <person name="Sun J.-Q."/>
        </authorList>
    </citation>
    <scope>NUCLEOTIDE SEQUENCE [LARGE SCALE GENOMIC DNA]</scope>
    <source>
        <strain evidence="2 3">JCM 17928</strain>
    </source>
</reference>
<dbReference type="AlphaFoldDB" id="A0A6N8HGH3"/>
<proteinExistence type="predicted"/>
<accession>A0A6N8HGH3</accession>
<protein>
    <submittedName>
        <fullName evidence="2">Uncharacterized protein</fullName>
    </submittedName>
</protein>
<comment type="caution">
    <text evidence="2">The sequence shown here is derived from an EMBL/GenBank/DDBJ whole genome shotgun (WGS) entry which is preliminary data.</text>
</comment>
<keyword evidence="1" id="KW-1133">Transmembrane helix</keyword>
<evidence type="ECO:0000313" key="3">
    <source>
        <dbReference type="Proteomes" id="UP000433945"/>
    </source>
</evidence>
<dbReference type="OrthoDB" id="766141at2"/>
<keyword evidence="1" id="KW-0472">Membrane</keyword>
<keyword evidence="3" id="KW-1185">Reference proteome</keyword>
<keyword evidence="1" id="KW-0812">Transmembrane</keyword>
<name>A0A6N8HGH3_9FLAO</name>
<feature type="transmembrane region" description="Helical" evidence="1">
    <location>
        <begin position="57"/>
        <end position="77"/>
    </location>
</feature>
<evidence type="ECO:0000256" key="1">
    <source>
        <dbReference type="SAM" id="Phobius"/>
    </source>
</evidence>
<organism evidence="2 3">
    <name type="scientific">Flavobacterium rakeshii</name>
    <dbReference type="NCBI Taxonomy" id="1038845"/>
    <lineage>
        <taxon>Bacteria</taxon>
        <taxon>Pseudomonadati</taxon>
        <taxon>Bacteroidota</taxon>
        <taxon>Flavobacteriia</taxon>
        <taxon>Flavobacteriales</taxon>
        <taxon>Flavobacteriaceae</taxon>
        <taxon>Flavobacterium</taxon>
    </lineage>
</organism>
<gene>
    <name evidence="2" type="ORF">GN157_14110</name>
</gene>